<sequence length="110" mass="12952">MFQQAKNLAQKLRLPGFLENMERRCAEFESGNLSPYEFLSLLLSDEANSRKNKLNKRLESIARFRHRIDLEDWDASFDRGISKAKMKEIFQLSFLHNRENLGCVLKFSPK</sequence>
<protein>
    <recommendedName>
        <fullName evidence="1">IstB-like ATP-binding domain-containing protein</fullName>
    </recommendedName>
</protein>
<dbReference type="Proteomes" id="UP000253934">
    <property type="component" value="Unassembled WGS sequence"/>
</dbReference>
<gene>
    <name evidence="2" type="ORF">DCC88_08675</name>
</gene>
<proteinExistence type="predicted"/>
<name>A0A369KVM0_9BACT</name>
<organism evidence="2 3">
    <name type="scientific">Spirobacillus cienkowskii</name>
    <dbReference type="NCBI Taxonomy" id="495820"/>
    <lineage>
        <taxon>Bacteria</taxon>
        <taxon>Pseudomonadati</taxon>
        <taxon>Bdellovibrionota</taxon>
        <taxon>Oligoflexia</taxon>
        <taxon>Silvanigrellales</taxon>
        <taxon>Spirobacillus</taxon>
    </lineage>
</organism>
<dbReference type="AlphaFoldDB" id="A0A369KVM0"/>
<evidence type="ECO:0000313" key="3">
    <source>
        <dbReference type="Proteomes" id="UP000253934"/>
    </source>
</evidence>
<dbReference type="EMBL" id="QOVW01000076">
    <property type="protein sequence ID" value="RDB35764.1"/>
    <property type="molecule type" value="Genomic_DNA"/>
</dbReference>
<feature type="domain" description="IstB-like ATP-binding" evidence="1">
    <location>
        <begin position="9"/>
        <end position="101"/>
    </location>
</feature>
<evidence type="ECO:0000259" key="1">
    <source>
        <dbReference type="Pfam" id="PF01695"/>
    </source>
</evidence>
<comment type="caution">
    <text evidence="2">The sequence shown here is derived from an EMBL/GenBank/DDBJ whole genome shotgun (WGS) entry which is preliminary data.</text>
</comment>
<dbReference type="InterPro" id="IPR002611">
    <property type="entry name" value="IstB_ATP-bd"/>
</dbReference>
<accession>A0A369KVM0</accession>
<dbReference type="Pfam" id="PF01695">
    <property type="entry name" value="IstB_IS21"/>
    <property type="match status" value="1"/>
</dbReference>
<dbReference type="GO" id="GO:0005524">
    <property type="term" value="F:ATP binding"/>
    <property type="evidence" value="ECO:0007669"/>
    <property type="project" value="InterPro"/>
</dbReference>
<reference evidence="2" key="1">
    <citation type="submission" date="2018-04" db="EMBL/GenBank/DDBJ databases">
        <title>Draft genome sequence of the Candidatus Spirobacillus cienkowskii, a pathogen of freshwater Daphnia species, reconstructed from hemolymph metagenomic reads.</title>
        <authorList>
            <person name="Bresciani L."/>
            <person name="Lemos L.N."/>
            <person name="Wale N."/>
            <person name="Lin J.Y."/>
            <person name="Fernandes G.R."/>
            <person name="Duffy M.A."/>
            <person name="Rodrigues J.M."/>
        </authorList>
    </citation>
    <scope>NUCLEOTIDE SEQUENCE [LARGE SCALE GENOMIC DNA]</scope>
    <source>
        <strain evidence="2">Binning01</strain>
    </source>
</reference>
<keyword evidence="3" id="KW-1185">Reference proteome</keyword>
<evidence type="ECO:0000313" key="2">
    <source>
        <dbReference type="EMBL" id="RDB35764.1"/>
    </source>
</evidence>